<dbReference type="Proteomes" id="UP000008141">
    <property type="component" value="Unassembled WGS sequence"/>
</dbReference>
<dbReference type="RefSeq" id="XP_005844861.1">
    <property type="nucleotide sequence ID" value="XM_005844799.1"/>
</dbReference>
<evidence type="ECO:0000313" key="2">
    <source>
        <dbReference type="EMBL" id="EFN52759.1"/>
    </source>
</evidence>
<dbReference type="OrthoDB" id="1872379at2759"/>
<dbReference type="eggNOG" id="KOG4234">
    <property type="taxonomic scope" value="Eukaryota"/>
</dbReference>
<name>E1ZMW1_CHLVA</name>
<dbReference type="STRING" id="554065.E1ZMW1"/>
<dbReference type="FunCoup" id="E1ZMW1">
    <property type="interactions" value="1678"/>
</dbReference>
<reference evidence="2 3" key="1">
    <citation type="journal article" date="2010" name="Plant Cell">
        <title>The Chlorella variabilis NC64A genome reveals adaptation to photosymbiosis, coevolution with viruses, and cryptic sex.</title>
        <authorList>
            <person name="Blanc G."/>
            <person name="Duncan G."/>
            <person name="Agarkova I."/>
            <person name="Borodovsky M."/>
            <person name="Gurnon J."/>
            <person name="Kuo A."/>
            <person name="Lindquist E."/>
            <person name="Lucas S."/>
            <person name="Pangilinan J."/>
            <person name="Polle J."/>
            <person name="Salamov A."/>
            <person name="Terry A."/>
            <person name="Yamada T."/>
            <person name="Dunigan D.D."/>
            <person name="Grigoriev I.V."/>
            <person name="Claverie J.M."/>
            <person name="Van Etten J.L."/>
        </authorList>
    </citation>
    <scope>NUCLEOTIDE SEQUENCE [LARGE SCALE GENOMIC DNA]</scope>
    <source>
        <strain evidence="2 3">NC64A</strain>
    </source>
</reference>
<organism evidence="3">
    <name type="scientific">Chlorella variabilis</name>
    <name type="common">Green alga</name>
    <dbReference type="NCBI Taxonomy" id="554065"/>
    <lineage>
        <taxon>Eukaryota</taxon>
        <taxon>Viridiplantae</taxon>
        <taxon>Chlorophyta</taxon>
        <taxon>core chlorophytes</taxon>
        <taxon>Trebouxiophyceae</taxon>
        <taxon>Chlorellales</taxon>
        <taxon>Chlorellaceae</taxon>
        <taxon>Chlorella clade</taxon>
        <taxon>Chlorella</taxon>
    </lineage>
</organism>
<dbReference type="AlphaFoldDB" id="E1ZMW1"/>
<dbReference type="Gene3D" id="1.25.40.10">
    <property type="entry name" value="Tetratricopeptide repeat domain"/>
    <property type="match status" value="1"/>
</dbReference>
<dbReference type="InParanoid" id="E1ZMW1"/>
<feature type="repeat" description="TPR" evidence="1">
    <location>
        <begin position="8"/>
        <end position="41"/>
    </location>
</feature>
<dbReference type="EMBL" id="GL433854">
    <property type="protein sequence ID" value="EFN52759.1"/>
    <property type="molecule type" value="Genomic_DNA"/>
</dbReference>
<dbReference type="GeneID" id="17352204"/>
<sequence length="178" mass="19758">LQQSLEEAEVLKKEGNELYSRGQCDEALAKYAAALDAAPEGATRQRAVYHGNRAACHLQLEQHAEAAQECTAALELDPQYTKVLLRRSTAYESLDDLERALADAEKVLELEPANSVAGKVVKRLTPVVMERREKLKDEMMGKLKELGNMVLGKFGMSVDNFKAEQDPTTGSYSIKFQQ</sequence>
<dbReference type="KEGG" id="cvr:CHLNCDRAFT_26451"/>
<keyword evidence="3" id="KW-1185">Reference proteome</keyword>
<dbReference type="PANTHER" id="PTHR46014">
    <property type="entry name" value="TETRATRICOPEPTIDE REPEAT PROTEIN 1"/>
    <property type="match status" value="1"/>
</dbReference>
<accession>E1ZMW1</accession>
<dbReference type="InterPro" id="IPR019734">
    <property type="entry name" value="TPR_rpt"/>
</dbReference>
<dbReference type="InterPro" id="IPR052769">
    <property type="entry name" value="TPR_domain_protein"/>
</dbReference>
<dbReference type="InterPro" id="IPR011990">
    <property type="entry name" value="TPR-like_helical_dom_sf"/>
</dbReference>
<keyword evidence="1" id="KW-0802">TPR repeat</keyword>
<dbReference type="SUPFAM" id="SSF48452">
    <property type="entry name" value="TPR-like"/>
    <property type="match status" value="1"/>
</dbReference>
<dbReference type="Pfam" id="PF13181">
    <property type="entry name" value="TPR_8"/>
    <property type="match status" value="2"/>
</dbReference>
<dbReference type="PROSITE" id="PS50005">
    <property type="entry name" value="TPR"/>
    <property type="match status" value="2"/>
</dbReference>
<dbReference type="SMART" id="SM00028">
    <property type="entry name" value="TPR"/>
    <property type="match status" value="3"/>
</dbReference>
<dbReference type="OMA" id="IANSHRD"/>
<evidence type="ECO:0000313" key="3">
    <source>
        <dbReference type="Proteomes" id="UP000008141"/>
    </source>
</evidence>
<proteinExistence type="predicted"/>
<feature type="repeat" description="TPR" evidence="1">
    <location>
        <begin position="81"/>
        <end position="114"/>
    </location>
</feature>
<gene>
    <name evidence="2" type="ORF">CHLNCDRAFT_26451</name>
</gene>
<evidence type="ECO:0000256" key="1">
    <source>
        <dbReference type="PROSITE-ProRule" id="PRU00339"/>
    </source>
</evidence>
<dbReference type="PANTHER" id="PTHR46014:SF1">
    <property type="entry name" value="TETRATRICOPEPTIDE REPEAT PROTEIN 1"/>
    <property type="match status" value="1"/>
</dbReference>
<protein>
    <submittedName>
        <fullName evidence="2">Uncharacterized protein</fullName>
    </submittedName>
</protein>
<feature type="non-terminal residue" evidence="2">
    <location>
        <position position="1"/>
    </location>
</feature>